<evidence type="ECO:0000313" key="3">
    <source>
        <dbReference type="EMBL" id="CAB4142541.1"/>
    </source>
</evidence>
<dbReference type="Gene3D" id="1.10.260.40">
    <property type="entry name" value="lambda repressor-like DNA-binding domains"/>
    <property type="match status" value="1"/>
</dbReference>
<dbReference type="EMBL" id="LR796418">
    <property type="protein sequence ID" value="CAB4142541.1"/>
    <property type="molecule type" value="Genomic_DNA"/>
</dbReference>
<evidence type="ECO:0000259" key="2">
    <source>
        <dbReference type="PROSITE" id="PS50943"/>
    </source>
</evidence>
<dbReference type="EMBL" id="LR796737">
    <property type="protein sequence ID" value="CAB4162056.1"/>
    <property type="molecule type" value="Genomic_DNA"/>
</dbReference>
<dbReference type="SMART" id="SM00530">
    <property type="entry name" value="HTH_XRE"/>
    <property type="match status" value="1"/>
</dbReference>
<dbReference type="GO" id="GO:0003677">
    <property type="term" value="F:DNA binding"/>
    <property type="evidence" value="ECO:0007669"/>
    <property type="project" value="UniProtKB-KW"/>
</dbReference>
<dbReference type="PROSITE" id="PS50943">
    <property type="entry name" value="HTH_CROC1"/>
    <property type="match status" value="1"/>
</dbReference>
<dbReference type="PANTHER" id="PTHR46558:SF4">
    <property type="entry name" value="DNA-BIDING PHAGE PROTEIN"/>
    <property type="match status" value="1"/>
</dbReference>
<dbReference type="CDD" id="cd00093">
    <property type="entry name" value="HTH_XRE"/>
    <property type="match status" value="1"/>
</dbReference>
<feature type="domain" description="HTH cro/C1-type" evidence="2">
    <location>
        <begin position="19"/>
        <end position="74"/>
    </location>
</feature>
<evidence type="ECO:0000256" key="1">
    <source>
        <dbReference type="ARBA" id="ARBA00023125"/>
    </source>
</evidence>
<proteinExistence type="predicted"/>
<protein>
    <submittedName>
        <fullName evidence="3">COG1476 Predicted transcriptional regulators</fullName>
    </submittedName>
</protein>
<name>A0A6J5M8M0_9CAUD</name>
<keyword evidence="1" id="KW-0238">DNA-binding</keyword>
<accession>A0A6J5M8M0</accession>
<dbReference type="Pfam" id="PF01381">
    <property type="entry name" value="HTH_3"/>
    <property type="match status" value="1"/>
</dbReference>
<sequence>MKATKAQVNKTKQILSDIIYTKRTKLGLSQERLAKICNIDRKTINRIENGHFSPNLETLVRIFTALDIKSKAVFEAK</sequence>
<organism evidence="3">
    <name type="scientific">uncultured Caudovirales phage</name>
    <dbReference type="NCBI Taxonomy" id="2100421"/>
    <lineage>
        <taxon>Viruses</taxon>
        <taxon>Duplodnaviria</taxon>
        <taxon>Heunggongvirae</taxon>
        <taxon>Uroviricota</taxon>
        <taxon>Caudoviricetes</taxon>
        <taxon>Peduoviridae</taxon>
        <taxon>Maltschvirus</taxon>
        <taxon>Maltschvirus maltsch</taxon>
    </lineage>
</organism>
<dbReference type="InterPro" id="IPR001387">
    <property type="entry name" value="Cro/C1-type_HTH"/>
</dbReference>
<gene>
    <name evidence="3" type="ORF">UFOVP436_13</name>
    <name evidence="4" type="ORF">UFOVP784_13</name>
</gene>
<dbReference type="InterPro" id="IPR010982">
    <property type="entry name" value="Lambda_DNA-bd_dom_sf"/>
</dbReference>
<evidence type="ECO:0000313" key="4">
    <source>
        <dbReference type="EMBL" id="CAB4162056.1"/>
    </source>
</evidence>
<dbReference type="SUPFAM" id="SSF47413">
    <property type="entry name" value="lambda repressor-like DNA-binding domains"/>
    <property type="match status" value="1"/>
</dbReference>
<reference evidence="3" key="1">
    <citation type="submission" date="2020-04" db="EMBL/GenBank/DDBJ databases">
        <authorList>
            <person name="Chiriac C."/>
            <person name="Salcher M."/>
            <person name="Ghai R."/>
            <person name="Kavagutti S V."/>
        </authorList>
    </citation>
    <scope>NUCLEOTIDE SEQUENCE</scope>
</reference>
<dbReference type="PANTHER" id="PTHR46558">
    <property type="entry name" value="TRACRIPTIONAL REGULATORY PROTEIN-RELATED-RELATED"/>
    <property type="match status" value="1"/>
</dbReference>